<name>A0A9X2NBQ2_9PSEU</name>
<reference evidence="2" key="1">
    <citation type="submission" date="2022-06" db="EMBL/GenBank/DDBJ databases">
        <title>Amycolatopsis iheyaensis sp. nov., a new species of the genus Amycolatopsis isolated from soil in Iheya island, Japan.</title>
        <authorList>
            <person name="Ngamcharungchit C."/>
            <person name="Kanto H."/>
            <person name="Take A."/>
            <person name="Intra B."/>
            <person name="Matsumoto A."/>
            <person name="Panbangred W."/>
            <person name="Inahashi Y."/>
        </authorList>
    </citation>
    <scope>NUCLEOTIDE SEQUENCE</scope>
    <source>
        <strain evidence="2">OK19-0408</strain>
    </source>
</reference>
<dbReference type="PANTHER" id="PTHR11695:SF294">
    <property type="entry name" value="RETICULON-4-INTERACTING PROTEIN 1, MITOCHONDRIAL"/>
    <property type="match status" value="1"/>
</dbReference>
<dbReference type="Proteomes" id="UP001144096">
    <property type="component" value="Unassembled WGS sequence"/>
</dbReference>
<organism evidence="2 3">
    <name type="scientific">Amycolatopsis iheyensis</name>
    <dbReference type="NCBI Taxonomy" id="2945988"/>
    <lineage>
        <taxon>Bacteria</taxon>
        <taxon>Bacillati</taxon>
        <taxon>Actinomycetota</taxon>
        <taxon>Actinomycetes</taxon>
        <taxon>Pseudonocardiales</taxon>
        <taxon>Pseudonocardiaceae</taxon>
        <taxon>Amycolatopsis</taxon>
    </lineage>
</organism>
<dbReference type="InterPro" id="IPR036291">
    <property type="entry name" value="NAD(P)-bd_dom_sf"/>
</dbReference>
<dbReference type="InterPro" id="IPR011032">
    <property type="entry name" value="GroES-like_sf"/>
</dbReference>
<dbReference type="Gene3D" id="3.40.50.720">
    <property type="entry name" value="NAD(P)-binding Rossmann-like Domain"/>
    <property type="match status" value="1"/>
</dbReference>
<dbReference type="AlphaFoldDB" id="A0A9X2NBQ2"/>
<dbReference type="SUPFAM" id="SSF51735">
    <property type="entry name" value="NAD(P)-binding Rossmann-fold domains"/>
    <property type="match status" value="1"/>
</dbReference>
<sequence>MRIVTQETLGGPEVLRVTEASRPEPGPTEVLVRVHAAGVNPVDWKVRAGGGFLGEPPFTVGWDVAGVVEQVGFGATGVREGDEVLGMPWFPRPGNAYAEYVTAPSRHFVRKPAGLSFAEAAALPLAGLTAWQGLVDVADVHEGQRVFVDAAAGGVGHLAVQIAKARGAHVIGTASAGKHDFLRELGVDEPIDYHDTEARTSDVDVYFGLVGEESDLRWLPAIKEGGLLIGVPSGVADRVEKAAEARKVRTERILVEPDRGGLTGLVELIEAGQLKVRVEQTFPLADAAKAHELGESGRVSGKLVLIP</sequence>
<dbReference type="InterPro" id="IPR020843">
    <property type="entry name" value="ER"/>
</dbReference>
<accession>A0A9X2NBQ2</accession>
<dbReference type="Pfam" id="PF13602">
    <property type="entry name" value="ADH_zinc_N_2"/>
    <property type="match status" value="1"/>
</dbReference>
<dbReference type="EMBL" id="JAMXQV010000007">
    <property type="protein sequence ID" value="MCR6484353.1"/>
    <property type="molecule type" value="Genomic_DNA"/>
</dbReference>
<comment type="caution">
    <text evidence="2">The sequence shown here is derived from an EMBL/GenBank/DDBJ whole genome shotgun (WGS) entry which is preliminary data.</text>
</comment>
<evidence type="ECO:0000259" key="1">
    <source>
        <dbReference type="SMART" id="SM00829"/>
    </source>
</evidence>
<dbReference type="Gene3D" id="3.90.180.10">
    <property type="entry name" value="Medium-chain alcohol dehydrogenases, catalytic domain"/>
    <property type="match status" value="1"/>
</dbReference>
<dbReference type="Pfam" id="PF08240">
    <property type="entry name" value="ADH_N"/>
    <property type="match status" value="1"/>
</dbReference>
<dbReference type="InterPro" id="IPR013154">
    <property type="entry name" value="ADH-like_N"/>
</dbReference>
<protein>
    <submittedName>
        <fullName evidence="2">NADP-dependent oxidoreductase</fullName>
    </submittedName>
</protein>
<evidence type="ECO:0000313" key="2">
    <source>
        <dbReference type="EMBL" id="MCR6484353.1"/>
    </source>
</evidence>
<evidence type="ECO:0000313" key="3">
    <source>
        <dbReference type="Proteomes" id="UP001144096"/>
    </source>
</evidence>
<proteinExistence type="predicted"/>
<keyword evidence="3" id="KW-1185">Reference proteome</keyword>
<dbReference type="RefSeq" id="WP_257920969.1">
    <property type="nucleotide sequence ID" value="NZ_JAMXQV010000007.1"/>
</dbReference>
<dbReference type="PANTHER" id="PTHR11695">
    <property type="entry name" value="ALCOHOL DEHYDROGENASE RELATED"/>
    <property type="match status" value="1"/>
</dbReference>
<dbReference type="GO" id="GO:0016491">
    <property type="term" value="F:oxidoreductase activity"/>
    <property type="evidence" value="ECO:0007669"/>
    <property type="project" value="InterPro"/>
</dbReference>
<dbReference type="InterPro" id="IPR050700">
    <property type="entry name" value="YIM1/Zinc_Alcohol_DH_Fams"/>
</dbReference>
<dbReference type="SUPFAM" id="SSF50129">
    <property type="entry name" value="GroES-like"/>
    <property type="match status" value="1"/>
</dbReference>
<feature type="domain" description="Enoyl reductase (ER)" evidence="1">
    <location>
        <begin position="10"/>
        <end position="305"/>
    </location>
</feature>
<dbReference type="CDD" id="cd05289">
    <property type="entry name" value="MDR_like_2"/>
    <property type="match status" value="1"/>
</dbReference>
<dbReference type="SMART" id="SM00829">
    <property type="entry name" value="PKS_ER"/>
    <property type="match status" value="1"/>
</dbReference>
<gene>
    <name evidence="2" type="ORF">M8542_16135</name>
</gene>